<protein>
    <submittedName>
        <fullName evidence="3">Gfo/Idh/MocA family oxidoreductase</fullName>
    </submittedName>
</protein>
<dbReference type="EMBL" id="CP041372">
    <property type="protein sequence ID" value="QKS70028.1"/>
    <property type="molecule type" value="Genomic_DNA"/>
</dbReference>
<dbReference type="InterPro" id="IPR036291">
    <property type="entry name" value="NAD(P)-bd_dom_sf"/>
</dbReference>
<evidence type="ECO:0000259" key="1">
    <source>
        <dbReference type="Pfam" id="PF01408"/>
    </source>
</evidence>
<dbReference type="SUPFAM" id="SSF55347">
    <property type="entry name" value="Glyceraldehyde-3-phosphate dehydrogenase-like, C-terminal domain"/>
    <property type="match status" value="1"/>
</dbReference>
<feature type="domain" description="Gfo/Idh/MocA-like oxidoreductase N-terminal" evidence="1">
    <location>
        <begin position="1"/>
        <end position="116"/>
    </location>
</feature>
<dbReference type="Gene3D" id="3.30.360.10">
    <property type="entry name" value="Dihydrodipicolinate Reductase, domain 2"/>
    <property type="match status" value="1"/>
</dbReference>
<dbReference type="InterPro" id="IPR055170">
    <property type="entry name" value="GFO_IDH_MocA-like_dom"/>
</dbReference>
<name>A0A859FB49_9BACI</name>
<dbReference type="Proteomes" id="UP000318138">
    <property type="component" value="Chromosome"/>
</dbReference>
<evidence type="ECO:0000259" key="2">
    <source>
        <dbReference type="Pfam" id="PF22725"/>
    </source>
</evidence>
<dbReference type="AlphaFoldDB" id="A0A859FB49"/>
<evidence type="ECO:0000313" key="4">
    <source>
        <dbReference type="Proteomes" id="UP000318138"/>
    </source>
</evidence>
<dbReference type="SUPFAM" id="SSF51735">
    <property type="entry name" value="NAD(P)-binding Rossmann-fold domains"/>
    <property type="match status" value="1"/>
</dbReference>
<dbReference type="Pfam" id="PF22725">
    <property type="entry name" value="GFO_IDH_MocA_C3"/>
    <property type="match status" value="1"/>
</dbReference>
<feature type="domain" description="GFO/IDH/MocA-like oxidoreductase" evidence="2">
    <location>
        <begin position="137"/>
        <end position="245"/>
    </location>
</feature>
<dbReference type="KEGG" id="psua:FLK61_24970"/>
<organism evidence="3 4">
    <name type="scientific">Paenalkalicoccus suaedae</name>
    <dbReference type="NCBI Taxonomy" id="2592382"/>
    <lineage>
        <taxon>Bacteria</taxon>
        <taxon>Bacillati</taxon>
        <taxon>Bacillota</taxon>
        <taxon>Bacilli</taxon>
        <taxon>Bacillales</taxon>
        <taxon>Bacillaceae</taxon>
        <taxon>Paenalkalicoccus</taxon>
    </lineage>
</organism>
<dbReference type="PANTHER" id="PTHR43054">
    <property type="match status" value="1"/>
</dbReference>
<gene>
    <name evidence="3" type="ORF">FLK61_24970</name>
</gene>
<accession>A0A859FB49</accession>
<keyword evidence="4" id="KW-1185">Reference proteome</keyword>
<evidence type="ECO:0000313" key="3">
    <source>
        <dbReference type="EMBL" id="QKS70028.1"/>
    </source>
</evidence>
<dbReference type="Gene3D" id="3.40.50.720">
    <property type="entry name" value="NAD(P)-binding Rossmann-like Domain"/>
    <property type="match status" value="1"/>
</dbReference>
<dbReference type="InterPro" id="IPR000683">
    <property type="entry name" value="Gfo/Idh/MocA-like_OxRdtase_N"/>
</dbReference>
<dbReference type="GO" id="GO:0000166">
    <property type="term" value="F:nucleotide binding"/>
    <property type="evidence" value="ECO:0007669"/>
    <property type="project" value="InterPro"/>
</dbReference>
<dbReference type="RefSeq" id="WP_176008072.1">
    <property type="nucleotide sequence ID" value="NZ_CP041372.2"/>
</dbReference>
<dbReference type="PANTHER" id="PTHR43054:SF1">
    <property type="entry name" value="SCYLLO-INOSITOL 2-DEHYDROGENASE (NADP(+)) IOLU"/>
    <property type="match status" value="1"/>
</dbReference>
<reference evidence="4" key="1">
    <citation type="submission" date="2019-07" db="EMBL/GenBank/DDBJ databases">
        <title>Bacillus alkalisoli sp. nov. isolated from saline soil.</title>
        <authorList>
            <person name="Sun J.-Q."/>
            <person name="Xu L."/>
        </authorList>
    </citation>
    <scope>NUCLEOTIDE SEQUENCE [LARGE SCALE GENOMIC DNA]</scope>
    <source>
        <strain evidence="4">M4U3P1</strain>
    </source>
</reference>
<sequence>MNIGTIGTGFIVDRFIEASHNVPHMNVTASFSRQEETAKSFTHKHNIASYYTDIEALLGDTSIDAIYVASPNSLHYTYTVQALEHGKHVFCEKPFTSNSREAQHVIELAKERNLFLFEAITTIHLPNYALIREHIASLGPIRLVQANYSQYSSRYDKFLAGETPNVFSPHYSGGALQDINVYNLHFVIGLFGKPESVTYAANVQRDIDTSGIALLTYDGYVASCAGAKDTASDGFVYMQGEKGFIHVVQGANGCREVVIKVGNSESRLNAQTEDNVLYYEIAAWQKLMANNDFDACYKLLDHSLHVMQTLEKARASAGVRFEGDN</sequence>
<proteinExistence type="predicted"/>
<dbReference type="Pfam" id="PF01408">
    <property type="entry name" value="GFO_IDH_MocA"/>
    <property type="match status" value="1"/>
</dbReference>